<dbReference type="AlphaFoldDB" id="A0A6C6YY66"/>
<dbReference type="KEGG" id="spq:SPAB_00697"/>
<dbReference type="Proteomes" id="UP000008556">
    <property type="component" value="Chromosome"/>
</dbReference>
<organism evidence="1 2">
    <name type="scientific">Salmonella paratyphi B (strain ATCC BAA-1250 / SPB7)</name>
    <dbReference type="NCBI Taxonomy" id="1016998"/>
    <lineage>
        <taxon>Bacteria</taxon>
        <taxon>Pseudomonadati</taxon>
        <taxon>Pseudomonadota</taxon>
        <taxon>Gammaproteobacteria</taxon>
        <taxon>Enterobacterales</taxon>
        <taxon>Enterobacteriaceae</taxon>
        <taxon>Salmonella</taxon>
    </lineage>
</organism>
<gene>
    <name evidence="1" type="ordered locus">SPAB_00697</name>
</gene>
<proteinExistence type="predicted"/>
<name>A0A6C6YY66_SALPB</name>
<sequence>MKVTNMMSCIIICKNIIVSGRYIKSGIDLILLLFT</sequence>
<evidence type="ECO:0000313" key="1">
    <source>
        <dbReference type="EMBL" id="ABX66123.1"/>
    </source>
</evidence>
<dbReference type="EMBL" id="CP000886">
    <property type="protein sequence ID" value="ABX66123.1"/>
    <property type="molecule type" value="Genomic_DNA"/>
</dbReference>
<accession>A0A6C6YY66</accession>
<protein>
    <submittedName>
        <fullName evidence="1">Uncharacterized protein</fullName>
    </submittedName>
</protein>
<reference evidence="1 2" key="1">
    <citation type="submission" date="2007-11" db="EMBL/GenBank/DDBJ databases">
        <authorList>
            <consortium name="The Salmonella enterica serovar Paratyphi B Genome Sequencing Project"/>
            <person name="McClelland M."/>
            <person name="Sanderson E.K."/>
            <person name="Porwollik S."/>
            <person name="Spieth J."/>
            <person name="Clifton W.S."/>
            <person name="Fulton R."/>
            <person name="Cordes M."/>
            <person name="Wollam A."/>
            <person name="Shah N."/>
            <person name="Pepin K."/>
            <person name="Bhonagiri V."/>
            <person name="Nash W."/>
            <person name="Johnson M."/>
            <person name="Thiruvilangam P."/>
            <person name="Wilson R."/>
        </authorList>
    </citation>
    <scope>NUCLEOTIDE SEQUENCE [LARGE SCALE GENOMIC DNA]</scope>
    <source>
        <strain evidence="2">ATCC BAA-1250 / SPB7</strain>
    </source>
</reference>
<evidence type="ECO:0000313" key="2">
    <source>
        <dbReference type="Proteomes" id="UP000008556"/>
    </source>
</evidence>